<dbReference type="EMBL" id="JARK01001359">
    <property type="protein sequence ID" value="EYC20081.1"/>
    <property type="molecule type" value="Genomic_DNA"/>
</dbReference>
<accession>A0A016UYL1</accession>
<keyword evidence="1" id="KW-0472">Membrane</keyword>
<keyword evidence="1" id="KW-1133">Transmembrane helix</keyword>
<feature type="transmembrane region" description="Helical" evidence="1">
    <location>
        <begin position="20"/>
        <end position="40"/>
    </location>
</feature>
<sequence length="105" mass="11918">MDPFEQADQQSQFILNEQNALHRFTVAIFGYLHITLYNIVGLSDVVLRRVILFVALDIEAKTRRLPVRRRDTPNPCPEKQPRIACRLICPLVSASSALGARFIPS</sequence>
<evidence type="ECO:0000313" key="2">
    <source>
        <dbReference type="EMBL" id="EYC20081.1"/>
    </source>
</evidence>
<name>A0A016UYL1_9BILA</name>
<reference evidence="3" key="1">
    <citation type="journal article" date="2015" name="Nat. Genet.">
        <title>The genome and transcriptome of the zoonotic hookworm Ancylostoma ceylanicum identify infection-specific gene families.</title>
        <authorList>
            <person name="Schwarz E.M."/>
            <person name="Hu Y."/>
            <person name="Antoshechkin I."/>
            <person name="Miller M.M."/>
            <person name="Sternberg P.W."/>
            <person name="Aroian R.V."/>
        </authorList>
    </citation>
    <scope>NUCLEOTIDE SEQUENCE</scope>
    <source>
        <strain evidence="3">HY135</strain>
    </source>
</reference>
<protein>
    <submittedName>
        <fullName evidence="2">Uncharacterized protein</fullName>
    </submittedName>
</protein>
<evidence type="ECO:0000313" key="3">
    <source>
        <dbReference type="Proteomes" id="UP000024635"/>
    </source>
</evidence>
<keyword evidence="1" id="KW-0812">Transmembrane</keyword>
<proteinExistence type="predicted"/>
<comment type="caution">
    <text evidence="2">The sequence shown here is derived from an EMBL/GenBank/DDBJ whole genome shotgun (WGS) entry which is preliminary data.</text>
</comment>
<dbReference type="Proteomes" id="UP000024635">
    <property type="component" value="Unassembled WGS sequence"/>
</dbReference>
<dbReference type="AlphaFoldDB" id="A0A016UYL1"/>
<evidence type="ECO:0000256" key="1">
    <source>
        <dbReference type="SAM" id="Phobius"/>
    </source>
</evidence>
<keyword evidence="3" id="KW-1185">Reference proteome</keyword>
<organism evidence="2 3">
    <name type="scientific">Ancylostoma ceylanicum</name>
    <dbReference type="NCBI Taxonomy" id="53326"/>
    <lineage>
        <taxon>Eukaryota</taxon>
        <taxon>Metazoa</taxon>
        <taxon>Ecdysozoa</taxon>
        <taxon>Nematoda</taxon>
        <taxon>Chromadorea</taxon>
        <taxon>Rhabditida</taxon>
        <taxon>Rhabditina</taxon>
        <taxon>Rhabditomorpha</taxon>
        <taxon>Strongyloidea</taxon>
        <taxon>Ancylostomatidae</taxon>
        <taxon>Ancylostomatinae</taxon>
        <taxon>Ancylostoma</taxon>
    </lineage>
</organism>
<gene>
    <name evidence="2" type="primary">Acey_s0023.g857</name>
    <name evidence="2" type="ORF">Y032_0023g857</name>
</gene>